<sequence>MTVRPVTDADDAFLFALYAESRAQEMAQTGWSAEATRDFLKSQFALQKRGYATSYPGATYTILQVDGIDGGRLTVDRQSDCLRLIDLLIASEWQGRGLGTDILRALMHEAQGGKVPLRLSVAKGNPVQQLYARLGFRVTGDIGQYWAMEWMPDLGPREV</sequence>
<evidence type="ECO:0000313" key="3">
    <source>
        <dbReference type="Proteomes" id="UP000036938"/>
    </source>
</evidence>
<evidence type="ECO:0000259" key="1">
    <source>
        <dbReference type="PROSITE" id="PS51186"/>
    </source>
</evidence>
<reference evidence="2 3" key="1">
    <citation type="journal article" date="2015" name="Int. J. Syst. Evol. Microbiol.">
        <title>Aestuariivita atlantica sp. nov., isolated from deep sea sediment of the Atlantic Ocean.</title>
        <authorList>
            <person name="Li G."/>
            <person name="Lai Q."/>
            <person name="Du Y."/>
            <person name="Liu X."/>
            <person name="Sun F."/>
            <person name="Shao Z."/>
        </authorList>
    </citation>
    <scope>NUCLEOTIDE SEQUENCE [LARGE SCALE GENOMIC DNA]</scope>
    <source>
        <strain evidence="2 3">22II-S11-z3</strain>
    </source>
</reference>
<evidence type="ECO:0000313" key="2">
    <source>
        <dbReference type="EMBL" id="KNG93141.1"/>
    </source>
</evidence>
<dbReference type="InterPro" id="IPR000182">
    <property type="entry name" value="GNAT_dom"/>
</dbReference>
<dbReference type="Gene3D" id="3.40.630.30">
    <property type="match status" value="1"/>
</dbReference>
<proteinExistence type="predicted"/>
<gene>
    <name evidence="2" type="ORF">ATO11_13460</name>
</gene>
<dbReference type="CDD" id="cd04301">
    <property type="entry name" value="NAT_SF"/>
    <property type="match status" value="1"/>
</dbReference>
<dbReference type="GO" id="GO:0016747">
    <property type="term" value="F:acyltransferase activity, transferring groups other than amino-acyl groups"/>
    <property type="evidence" value="ECO:0007669"/>
    <property type="project" value="InterPro"/>
</dbReference>
<dbReference type="Proteomes" id="UP000036938">
    <property type="component" value="Unassembled WGS sequence"/>
</dbReference>
<accession>A0A0L1JN10</accession>
<dbReference type="PROSITE" id="PS51186">
    <property type="entry name" value="GNAT"/>
    <property type="match status" value="1"/>
</dbReference>
<dbReference type="InterPro" id="IPR016181">
    <property type="entry name" value="Acyl_CoA_acyltransferase"/>
</dbReference>
<organism evidence="2 3">
    <name type="scientific">Pseudaestuariivita atlantica</name>
    <dbReference type="NCBI Taxonomy" id="1317121"/>
    <lineage>
        <taxon>Bacteria</taxon>
        <taxon>Pseudomonadati</taxon>
        <taxon>Pseudomonadota</taxon>
        <taxon>Alphaproteobacteria</taxon>
        <taxon>Rhodobacterales</taxon>
        <taxon>Paracoccaceae</taxon>
        <taxon>Pseudaestuariivita</taxon>
    </lineage>
</organism>
<dbReference type="AlphaFoldDB" id="A0A0L1JN10"/>
<keyword evidence="3" id="KW-1185">Reference proteome</keyword>
<protein>
    <recommendedName>
        <fullName evidence="1">N-acetyltransferase domain-containing protein</fullName>
    </recommendedName>
</protein>
<dbReference type="EMBL" id="AQQZ01000006">
    <property type="protein sequence ID" value="KNG93141.1"/>
    <property type="molecule type" value="Genomic_DNA"/>
</dbReference>
<comment type="caution">
    <text evidence="2">The sequence shown here is derived from an EMBL/GenBank/DDBJ whole genome shotgun (WGS) entry which is preliminary data.</text>
</comment>
<dbReference type="STRING" id="1317121.ATO11_13460"/>
<dbReference type="Pfam" id="PF13673">
    <property type="entry name" value="Acetyltransf_10"/>
    <property type="match status" value="1"/>
</dbReference>
<dbReference type="SUPFAM" id="SSF55729">
    <property type="entry name" value="Acyl-CoA N-acyltransferases (Nat)"/>
    <property type="match status" value="1"/>
</dbReference>
<name>A0A0L1JN10_9RHOB</name>
<feature type="domain" description="N-acetyltransferase" evidence="1">
    <location>
        <begin position="1"/>
        <end position="153"/>
    </location>
</feature>